<feature type="non-terminal residue" evidence="1">
    <location>
        <position position="1"/>
    </location>
</feature>
<feature type="non-terminal residue" evidence="1">
    <location>
        <position position="41"/>
    </location>
</feature>
<accession>A0A1A8V677</accession>
<dbReference type="AlphaFoldDB" id="A0A1A8V677"/>
<reference evidence="1" key="1">
    <citation type="submission" date="2016-05" db="EMBL/GenBank/DDBJ databases">
        <authorList>
            <person name="Lavstsen T."/>
            <person name="Jespersen J.S."/>
        </authorList>
    </citation>
    <scope>NUCLEOTIDE SEQUENCE</scope>
    <source>
        <tissue evidence="1">Brain</tissue>
    </source>
</reference>
<gene>
    <name evidence="1" type="primary">ZZEF1</name>
</gene>
<dbReference type="EMBL" id="HAEJ01014620">
    <property type="protein sequence ID" value="SBS55077.1"/>
    <property type="molecule type" value="Transcribed_RNA"/>
</dbReference>
<proteinExistence type="predicted"/>
<name>A0A1A8V677_NOTFU</name>
<evidence type="ECO:0000313" key="1">
    <source>
        <dbReference type="EMBL" id="SBS55077.1"/>
    </source>
</evidence>
<organism evidence="1">
    <name type="scientific">Nothobranchius furzeri</name>
    <name type="common">Turquoise killifish</name>
    <dbReference type="NCBI Taxonomy" id="105023"/>
    <lineage>
        <taxon>Eukaryota</taxon>
        <taxon>Metazoa</taxon>
        <taxon>Chordata</taxon>
        <taxon>Craniata</taxon>
        <taxon>Vertebrata</taxon>
        <taxon>Euteleostomi</taxon>
        <taxon>Actinopterygii</taxon>
        <taxon>Neopterygii</taxon>
        <taxon>Teleostei</taxon>
        <taxon>Neoteleostei</taxon>
        <taxon>Acanthomorphata</taxon>
        <taxon>Ovalentaria</taxon>
        <taxon>Atherinomorphae</taxon>
        <taxon>Cyprinodontiformes</taxon>
        <taxon>Nothobranchiidae</taxon>
        <taxon>Nothobranchius</taxon>
    </lineage>
</organism>
<protein>
    <submittedName>
        <fullName evidence="1">Zinc finger, ZZ-type with EF hand domain 1</fullName>
    </submittedName>
</protein>
<sequence>AHSIVFFPPQNSSAPWTSAVEEVGEHTRSTFHTSTPSLVAL</sequence>
<reference evidence="1" key="2">
    <citation type="submission" date="2016-06" db="EMBL/GenBank/DDBJ databases">
        <title>The genome of a short-lived fish provides insights into sex chromosome evolution and the genetic control of aging.</title>
        <authorList>
            <person name="Reichwald K."/>
            <person name="Felder M."/>
            <person name="Petzold A."/>
            <person name="Koch P."/>
            <person name="Groth M."/>
            <person name="Platzer M."/>
        </authorList>
    </citation>
    <scope>NUCLEOTIDE SEQUENCE</scope>
    <source>
        <tissue evidence="1">Brain</tissue>
    </source>
</reference>